<accession>A0AAU9MCZ9</accession>
<gene>
    <name evidence="3" type="ORF">LVIROSA_LOCUS11624</name>
    <name evidence="2" type="ORF">LVIROSA_LOCUS6574</name>
</gene>
<organism evidence="3 4">
    <name type="scientific">Lactuca virosa</name>
    <dbReference type="NCBI Taxonomy" id="75947"/>
    <lineage>
        <taxon>Eukaryota</taxon>
        <taxon>Viridiplantae</taxon>
        <taxon>Streptophyta</taxon>
        <taxon>Embryophyta</taxon>
        <taxon>Tracheophyta</taxon>
        <taxon>Spermatophyta</taxon>
        <taxon>Magnoliopsida</taxon>
        <taxon>eudicotyledons</taxon>
        <taxon>Gunneridae</taxon>
        <taxon>Pentapetalae</taxon>
        <taxon>asterids</taxon>
        <taxon>campanulids</taxon>
        <taxon>Asterales</taxon>
        <taxon>Asteraceae</taxon>
        <taxon>Cichorioideae</taxon>
        <taxon>Cichorieae</taxon>
        <taxon>Lactucinae</taxon>
        <taxon>Lactuca</taxon>
    </lineage>
</organism>
<proteinExistence type="predicted"/>
<evidence type="ECO:0000256" key="1">
    <source>
        <dbReference type="SAM" id="MobiDB-lite"/>
    </source>
</evidence>
<feature type="compositionally biased region" description="Pro residues" evidence="1">
    <location>
        <begin position="63"/>
        <end position="72"/>
    </location>
</feature>
<reference evidence="3 4" key="1">
    <citation type="submission" date="2022-01" db="EMBL/GenBank/DDBJ databases">
        <authorList>
            <person name="Xiong W."/>
            <person name="Schranz E."/>
        </authorList>
    </citation>
    <scope>NUCLEOTIDE SEQUENCE [LARGE SCALE GENOMIC DNA]</scope>
</reference>
<dbReference type="Proteomes" id="UP001157418">
    <property type="component" value="Unassembled WGS sequence"/>
</dbReference>
<name>A0AAU9MCZ9_9ASTR</name>
<evidence type="ECO:0000313" key="2">
    <source>
        <dbReference type="EMBL" id="CAH1419012.1"/>
    </source>
</evidence>
<dbReference type="EMBL" id="CAKMRJ010001597">
    <property type="protein sequence ID" value="CAH1424417.1"/>
    <property type="molecule type" value="Genomic_DNA"/>
</dbReference>
<feature type="region of interest" description="Disordered" evidence="1">
    <location>
        <begin position="62"/>
        <end position="110"/>
    </location>
</feature>
<sequence length="129" mass="14027">MNTLTYFILPSNIFGADFLFKGCCTRESYRDYPLPNGSVQIVGRSSEDIFLCSRFTILLLPEPNHPLTPIPPKNQHLRSDKKTSQGKSPSSLLISAHPCSPPLAISSPETVAAHSNTGAVDFPSTPQLS</sequence>
<dbReference type="EMBL" id="CAKMRJ010000216">
    <property type="protein sequence ID" value="CAH1419012.1"/>
    <property type="molecule type" value="Genomic_DNA"/>
</dbReference>
<evidence type="ECO:0000313" key="4">
    <source>
        <dbReference type="Proteomes" id="UP001157418"/>
    </source>
</evidence>
<comment type="caution">
    <text evidence="3">The sequence shown here is derived from an EMBL/GenBank/DDBJ whole genome shotgun (WGS) entry which is preliminary data.</text>
</comment>
<protein>
    <submittedName>
        <fullName evidence="3">Uncharacterized protein</fullName>
    </submittedName>
</protein>
<keyword evidence="4" id="KW-1185">Reference proteome</keyword>
<dbReference type="AlphaFoldDB" id="A0AAU9MCZ9"/>
<evidence type="ECO:0000313" key="3">
    <source>
        <dbReference type="EMBL" id="CAH1424417.1"/>
    </source>
</evidence>